<proteinExistence type="predicted"/>
<dbReference type="Pfam" id="PF14281">
    <property type="entry name" value="PDDEXK_4"/>
    <property type="match status" value="1"/>
</dbReference>
<evidence type="ECO:0000313" key="2">
    <source>
        <dbReference type="Proteomes" id="UP001523550"/>
    </source>
</evidence>
<reference evidence="1 2" key="1">
    <citation type="submission" date="2022-03" db="EMBL/GenBank/DDBJ databases">
        <title>Genomic Encyclopedia of Type Strains, Phase III (KMG-III): the genomes of soil and plant-associated and newly described type strains.</title>
        <authorList>
            <person name="Whitman W."/>
        </authorList>
    </citation>
    <scope>NUCLEOTIDE SEQUENCE [LARGE SCALE GENOMIC DNA]</scope>
    <source>
        <strain evidence="1 2">BSker1</strain>
    </source>
</reference>
<organism evidence="1 2">
    <name type="scientific">Natronospira proteinivora</name>
    <dbReference type="NCBI Taxonomy" id="1807133"/>
    <lineage>
        <taxon>Bacteria</taxon>
        <taxon>Pseudomonadati</taxon>
        <taxon>Pseudomonadota</taxon>
        <taxon>Gammaproteobacteria</taxon>
        <taxon>Natronospirales</taxon>
        <taxon>Natronospiraceae</taxon>
        <taxon>Natronospira</taxon>
    </lineage>
</organism>
<accession>A0ABT1GCG2</accession>
<dbReference type="EMBL" id="JALJYF010000002">
    <property type="protein sequence ID" value="MCP1727627.1"/>
    <property type="molecule type" value="Genomic_DNA"/>
</dbReference>
<gene>
    <name evidence="1" type="ORF">J2T60_001627</name>
</gene>
<keyword evidence="2" id="KW-1185">Reference proteome</keyword>
<name>A0ABT1GCG2_9GAMM</name>
<dbReference type="RefSeq" id="WP_253448125.1">
    <property type="nucleotide sequence ID" value="NZ_JALJYF010000002.1"/>
</dbReference>
<protein>
    <recommendedName>
        <fullName evidence="3">PD-(D/E)XK nuclease superfamily protein</fullName>
    </recommendedName>
</protein>
<evidence type="ECO:0000313" key="1">
    <source>
        <dbReference type="EMBL" id="MCP1727627.1"/>
    </source>
</evidence>
<comment type="caution">
    <text evidence="1">The sequence shown here is derived from an EMBL/GenBank/DDBJ whole genome shotgun (WGS) entry which is preliminary data.</text>
</comment>
<dbReference type="Proteomes" id="UP001523550">
    <property type="component" value="Unassembled WGS sequence"/>
</dbReference>
<evidence type="ECO:0008006" key="3">
    <source>
        <dbReference type="Google" id="ProtNLM"/>
    </source>
</evidence>
<dbReference type="InterPro" id="IPR029470">
    <property type="entry name" value="PDDEXK_4"/>
</dbReference>
<sequence>MSNKTEKTTIDHIEALLSDPNFRKASSYDRFQNIFHVLELNEVYHNRLIAWLLDSHQGHGFGTRVLREFLKSAIQHADDFSEQKGVSKKGFWSEWRLSDMDAHSLEDTMVFTEHSFEEGDGRTLRSDILLMNPGQQFTLAIEVKTGARFGDNQLEMYERWAASEDGHNRGVIVLDYNEMLMTGETGQITEPGYFSPMGFSPLTELLKQIIDEKPELNVTDSVIRQWINHMEDTDKSYPEVAENLVPLRTNLKASHQEPIDEINKAMNSHSTYDLARNRSRELKKEGTYGDDALRLAYFAYRYQHTMEMLTSSKVFEGVIEKFRQIPKSAAEAYTSDLAISPKALESFCKPLGGSAWINFRLDKIELDGKKRTTRPETANNPGPGRLQLHLELPEGLLSGDFKRDEWKKVLEKLKNREKPKDPLSATETHWFHITRWTGREGEDFPAWVETQVKKLTQLLH</sequence>